<evidence type="ECO:0000256" key="4">
    <source>
        <dbReference type="ARBA" id="ARBA00022898"/>
    </source>
</evidence>
<keyword evidence="4" id="KW-0663">Pyridoxal phosphate</keyword>
<dbReference type="PANTHER" id="PTHR46577">
    <property type="entry name" value="HTH-TYPE TRANSCRIPTIONAL REGULATORY PROTEIN GABR"/>
    <property type="match status" value="1"/>
</dbReference>
<dbReference type="CDD" id="cd07377">
    <property type="entry name" value="WHTH_GntR"/>
    <property type="match status" value="1"/>
</dbReference>
<keyword evidence="3 9" id="KW-0808">Transferase</keyword>
<dbReference type="Gene3D" id="3.40.640.10">
    <property type="entry name" value="Type I PLP-dependent aspartate aminotransferase-like (Major domain)"/>
    <property type="match status" value="1"/>
</dbReference>
<reference evidence="9 10" key="1">
    <citation type="submission" date="2024-09" db="EMBL/GenBank/DDBJ databases">
        <authorList>
            <person name="Sun Q."/>
            <person name="Mori K."/>
        </authorList>
    </citation>
    <scope>NUCLEOTIDE SEQUENCE [LARGE SCALE GENOMIC DNA]</scope>
    <source>
        <strain evidence="9 10">CCM 4839</strain>
    </source>
</reference>
<gene>
    <name evidence="9" type="ORF">ACFFJ8_13265</name>
</gene>
<comment type="cofactor">
    <cofactor evidence="1">
        <name>pyridoxal 5'-phosphate</name>
        <dbReference type="ChEBI" id="CHEBI:597326"/>
    </cofactor>
</comment>
<dbReference type="GO" id="GO:0008483">
    <property type="term" value="F:transaminase activity"/>
    <property type="evidence" value="ECO:0007669"/>
    <property type="project" value="UniProtKB-KW"/>
</dbReference>
<dbReference type="PROSITE" id="PS50949">
    <property type="entry name" value="HTH_GNTR"/>
    <property type="match status" value="1"/>
</dbReference>
<evidence type="ECO:0000256" key="2">
    <source>
        <dbReference type="ARBA" id="ARBA00005384"/>
    </source>
</evidence>
<dbReference type="InterPro" id="IPR036390">
    <property type="entry name" value="WH_DNA-bd_sf"/>
</dbReference>
<evidence type="ECO:0000256" key="1">
    <source>
        <dbReference type="ARBA" id="ARBA00001933"/>
    </source>
</evidence>
<proteinExistence type="inferred from homology"/>
<protein>
    <submittedName>
        <fullName evidence="9">PLP-dependent aminotransferase family protein</fullName>
    </submittedName>
</protein>
<evidence type="ECO:0000256" key="7">
    <source>
        <dbReference type="ARBA" id="ARBA00023163"/>
    </source>
</evidence>
<dbReference type="SUPFAM" id="SSF46785">
    <property type="entry name" value="Winged helix' DNA-binding domain"/>
    <property type="match status" value="1"/>
</dbReference>
<evidence type="ECO:0000256" key="5">
    <source>
        <dbReference type="ARBA" id="ARBA00023015"/>
    </source>
</evidence>
<dbReference type="SUPFAM" id="SSF53383">
    <property type="entry name" value="PLP-dependent transferases"/>
    <property type="match status" value="1"/>
</dbReference>
<dbReference type="InterPro" id="IPR051446">
    <property type="entry name" value="HTH_trans_reg/aminotransferase"/>
</dbReference>
<name>A0ABV6J950_9BACL</name>
<dbReference type="PANTHER" id="PTHR46577:SF1">
    <property type="entry name" value="HTH-TYPE TRANSCRIPTIONAL REGULATORY PROTEIN GABR"/>
    <property type="match status" value="1"/>
</dbReference>
<dbReference type="Pfam" id="PF00155">
    <property type="entry name" value="Aminotran_1_2"/>
    <property type="match status" value="1"/>
</dbReference>
<dbReference type="InterPro" id="IPR004839">
    <property type="entry name" value="Aminotransferase_I/II_large"/>
</dbReference>
<keyword evidence="5" id="KW-0805">Transcription regulation</keyword>
<keyword evidence="6" id="KW-0238">DNA-binding</keyword>
<keyword evidence="3 9" id="KW-0032">Aminotransferase</keyword>
<evidence type="ECO:0000313" key="10">
    <source>
        <dbReference type="Proteomes" id="UP001589818"/>
    </source>
</evidence>
<sequence>MDVILAYNRYLGEHGRKTEALYRSLREGIVNGELTAGTKLPPSRKLAELCDVSRGVATQAYDMLYAEGFVRMEGGSGTFVCYHPAELGTHAEHTATGTTAAQDCRSADIAVSEWAMRLEPVQGSHVGVANAGYQDTLILEADVIDYEVTSSVPELFPAEEWKKVMYAEMRETIRPQHEQPTGEYRPLSEAIARELARERGIHADASQLIITNGSMQAIALLAMLLVSPGDGVVLENPTYPGIARAVQAAGGRIITADVDERGIVPADWQAKLLFVTPTRQFPTGAVLSAERRKELLEWANRRGAVIIEDDYDSTFRWRVRPVEPLKALDREDRVIYVGTFSKTMLGELRIGYTLLPKALTELFRRAKMLFEPMPSGLIEQRALAAFIAGGGYERHLRRMRRICGRRLNDLREAAGSKLGKLFQFVDTDAGLHMYAKWLGEPADYERLKAVCSEAGVRWSDGKRYWLNGKSEGECALFGFAHLTESQIEEGVSRIETAALKLFGY</sequence>
<dbReference type="InterPro" id="IPR000524">
    <property type="entry name" value="Tscrpt_reg_HTH_GntR"/>
</dbReference>
<comment type="similarity">
    <text evidence="2">In the C-terminal section; belongs to the class-I pyridoxal-phosphate-dependent aminotransferase family.</text>
</comment>
<keyword evidence="7" id="KW-0804">Transcription</keyword>
<keyword evidence="10" id="KW-1185">Reference proteome</keyword>
<dbReference type="InterPro" id="IPR015424">
    <property type="entry name" value="PyrdxlP-dep_Trfase"/>
</dbReference>
<dbReference type="Proteomes" id="UP001589818">
    <property type="component" value="Unassembled WGS sequence"/>
</dbReference>
<dbReference type="SMART" id="SM00345">
    <property type="entry name" value="HTH_GNTR"/>
    <property type="match status" value="1"/>
</dbReference>
<evidence type="ECO:0000256" key="3">
    <source>
        <dbReference type="ARBA" id="ARBA00022576"/>
    </source>
</evidence>
<dbReference type="CDD" id="cd00609">
    <property type="entry name" value="AAT_like"/>
    <property type="match status" value="1"/>
</dbReference>
<feature type="domain" description="HTH gntR-type" evidence="8">
    <location>
        <begin position="15"/>
        <end position="83"/>
    </location>
</feature>
<evidence type="ECO:0000259" key="8">
    <source>
        <dbReference type="PROSITE" id="PS50949"/>
    </source>
</evidence>
<evidence type="ECO:0000313" key="9">
    <source>
        <dbReference type="EMBL" id="MFC0392336.1"/>
    </source>
</evidence>
<dbReference type="EMBL" id="JBHLVF010000017">
    <property type="protein sequence ID" value="MFC0392336.1"/>
    <property type="molecule type" value="Genomic_DNA"/>
</dbReference>
<dbReference type="InterPro" id="IPR015421">
    <property type="entry name" value="PyrdxlP-dep_Trfase_major"/>
</dbReference>
<dbReference type="InterPro" id="IPR036388">
    <property type="entry name" value="WH-like_DNA-bd_sf"/>
</dbReference>
<dbReference type="RefSeq" id="WP_204819440.1">
    <property type="nucleotide sequence ID" value="NZ_JANHOF010000003.1"/>
</dbReference>
<dbReference type="Gene3D" id="1.10.10.10">
    <property type="entry name" value="Winged helix-like DNA-binding domain superfamily/Winged helix DNA-binding domain"/>
    <property type="match status" value="1"/>
</dbReference>
<organism evidence="9 10">
    <name type="scientific">Paenibacillus mendelii</name>
    <dbReference type="NCBI Taxonomy" id="206163"/>
    <lineage>
        <taxon>Bacteria</taxon>
        <taxon>Bacillati</taxon>
        <taxon>Bacillota</taxon>
        <taxon>Bacilli</taxon>
        <taxon>Bacillales</taxon>
        <taxon>Paenibacillaceae</taxon>
        <taxon>Paenibacillus</taxon>
    </lineage>
</organism>
<accession>A0ABV6J950</accession>
<comment type="caution">
    <text evidence="9">The sequence shown here is derived from an EMBL/GenBank/DDBJ whole genome shotgun (WGS) entry which is preliminary data.</text>
</comment>
<dbReference type="Pfam" id="PF00392">
    <property type="entry name" value="GntR"/>
    <property type="match status" value="1"/>
</dbReference>
<evidence type="ECO:0000256" key="6">
    <source>
        <dbReference type="ARBA" id="ARBA00023125"/>
    </source>
</evidence>